<accession>A0A2K0WF37</accession>
<evidence type="ECO:0000313" key="2">
    <source>
        <dbReference type="EMBL" id="PNP80887.1"/>
    </source>
</evidence>
<dbReference type="EMBL" id="MTQA01000073">
    <property type="protein sequence ID" value="PNP80887.1"/>
    <property type="molecule type" value="Genomic_DNA"/>
</dbReference>
<protein>
    <submittedName>
        <fullName evidence="2">Uncharacterized protein</fullName>
    </submittedName>
</protein>
<feature type="compositionally biased region" description="Polar residues" evidence="1">
    <location>
        <begin position="110"/>
        <end position="127"/>
    </location>
</feature>
<feature type="compositionally biased region" description="Pro residues" evidence="1">
    <location>
        <begin position="133"/>
        <end position="148"/>
    </location>
</feature>
<dbReference type="Proteomes" id="UP000236664">
    <property type="component" value="Unassembled WGS sequence"/>
</dbReference>
<gene>
    <name evidence="2" type="ORF">FNYG_05774</name>
</gene>
<dbReference type="OrthoDB" id="5103996at2759"/>
<comment type="caution">
    <text evidence="2">The sequence shown here is derived from an EMBL/GenBank/DDBJ whole genome shotgun (WGS) entry which is preliminary data.</text>
</comment>
<name>A0A2K0WF37_GIBNY</name>
<dbReference type="STRING" id="42673.A0A2K0WF37"/>
<proteinExistence type="predicted"/>
<organism evidence="2 3">
    <name type="scientific">Gibberella nygamai</name>
    <name type="common">Bean root rot disease fungus</name>
    <name type="synonym">Fusarium nygamai</name>
    <dbReference type="NCBI Taxonomy" id="42673"/>
    <lineage>
        <taxon>Eukaryota</taxon>
        <taxon>Fungi</taxon>
        <taxon>Dikarya</taxon>
        <taxon>Ascomycota</taxon>
        <taxon>Pezizomycotina</taxon>
        <taxon>Sordariomycetes</taxon>
        <taxon>Hypocreomycetidae</taxon>
        <taxon>Hypocreales</taxon>
        <taxon>Nectriaceae</taxon>
        <taxon>Fusarium</taxon>
        <taxon>Fusarium fujikuroi species complex</taxon>
    </lineage>
</organism>
<feature type="region of interest" description="Disordered" evidence="1">
    <location>
        <begin position="105"/>
        <end position="155"/>
    </location>
</feature>
<keyword evidence="3" id="KW-1185">Reference proteome</keyword>
<feature type="region of interest" description="Disordered" evidence="1">
    <location>
        <begin position="30"/>
        <end position="84"/>
    </location>
</feature>
<dbReference type="AlphaFoldDB" id="A0A2K0WF37"/>
<evidence type="ECO:0000256" key="1">
    <source>
        <dbReference type="SAM" id="MobiDB-lite"/>
    </source>
</evidence>
<reference evidence="2 3" key="1">
    <citation type="submission" date="2017-06" db="EMBL/GenBank/DDBJ databases">
        <title>Genome of Fusarium nygamai isolate CS10214.</title>
        <authorList>
            <person name="Gardiner D.M."/>
            <person name="Obanor F."/>
            <person name="Kazan K."/>
        </authorList>
    </citation>
    <scope>NUCLEOTIDE SEQUENCE [LARGE SCALE GENOMIC DNA]</scope>
    <source>
        <strain evidence="2 3">CS10214</strain>
    </source>
</reference>
<sequence length="193" mass="20555">MTLVIFEFYLTSYIVEQFDVTQELPPTVEFSGLTLHGDPGSSISPDGDQPEPDCRPGGEPDPESEAEPILFSSSPRDLTAYIEYGDDGDISENFRFSNNAVSDPLILARPSSTGSTQHNSQSPQHRNSASSPTPSPPASLPSPLPSPSSIPSVGRDKSILSGYLRAINEQDTAGGPDSTPAGRGVWSCAWSIF</sequence>
<evidence type="ECO:0000313" key="3">
    <source>
        <dbReference type="Proteomes" id="UP000236664"/>
    </source>
</evidence>